<gene>
    <name evidence="1" type="ORF">L2764_12815</name>
</gene>
<comment type="caution">
    <text evidence="1">The sequence shown here is derived from an EMBL/GenBank/DDBJ whole genome shotgun (WGS) entry which is preliminary data.</text>
</comment>
<organism evidence="1 2">
    <name type="scientific">Shewanella surugensis</name>
    <dbReference type="NCBI Taxonomy" id="212020"/>
    <lineage>
        <taxon>Bacteria</taxon>
        <taxon>Pseudomonadati</taxon>
        <taxon>Pseudomonadota</taxon>
        <taxon>Gammaproteobacteria</taxon>
        <taxon>Alteromonadales</taxon>
        <taxon>Shewanellaceae</taxon>
        <taxon>Shewanella</taxon>
    </lineage>
</organism>
<dbReference type="RefSeq" id="WP_248940647.1">
    <property type="nucleotide sequence ID" value="NZ_JAKIKS010000045.1"/>
</dbReference>
<proteinExistence type="predicted"/>
<protein>
    <submittedName>
        <fullName evidence="1">Uncharacterized protein</fullName>
    </submittedName>
</protein>
<dbReference type="Proteomes" id="UP001203423">
    <property type="component" value="Unassembled WGS sequence"/>
</dbReference>
<dbReference type="EMBL" id="JAKIKS010000045">
    <property type="protein sequence ID" value="MCL1125335.1"/>
    <property type="molecule type" value="Genomic_DNA"/>
</dbReference>
<evidence type="ECO:0000313" key="2">
    <source>
        <dbReference type="Proteomes" id="UP001203423"/>
    </source>
</evidence>
<name>A0ABT0LDE4_9GAMM</name>
<keyword evidence="2" id="KW-1185">Reference proteome</keyword>
<sequence length="351" mass="39689">MNRSISLDEMDLIANAQSENELNSIWDSMMDWFCWTNKVAAKKALYCSLNEEAPAEQRLASFAQLKQLTTLNYQDNLTAYIKEDGLICIAITGTSVNNQVSCSSPNQATQYMMIWSNLDQLEDLSFIQRMKVLSCLESLDLLDSESKETTKFTSITQALAQVIIARNQLLDEGVFLPLSVEKNENSSITISFDGLINITADMQRFNFKDESWFKEERDPAQILEDRSPMKAKEVLDTVYAKETNGTFTIHGLTAQNQDRLQVESLSKQQQQKLIDQPLLCQQFVQMNINAFNHPDIGIDGSQAIIMLNLGPISSKEDDPSQNMKDFLVTMGKILSQLNLENIMNIPSELQL</sequence>
<accession>A0ABT0LDE4</accession>
<evidence type="ECO:0000313" key="1">
    <source>
        <dbReference type="EMBL" id="MCL1125335.1"/>
    </source>
</evidence>
<reference evidence="1 2" key="1">
    <citation type="submission" date="2022-01" db="EMBL/GenBank/DDBJ databases">
        <title>Whole genome-based taxonomy of the Shewanellaceae.</title>
        <authorList>
            <person name="Martin-Rodriguez A.J."/>
        </authorList>
    </citation>
    <scope>NUCLEOTIDE SEQUENCE [LARGE SCALE GENOMIC DNA]</scope>
    <source>
        <strain evidence="1 2">DSM 17177</strain>
    </source>
</reference>
<dbReference type="Gene3D" id="3.30.2440.10">
    <property type="entry name" value="Secreted effector protein SifA"/>
    <property type="match status" value="1"/>
</dbReference>